<sequence>MGRSVVGRSPTKPLRLTVVRWFFTSRRKIELKYGAPLSMSGIEASIFVKSPGMKISDSFKTDLYNLDDTDAKVCEILAVCYKM</sequence>
<evidence type="ECO:0000313" key="2">
    <source>
        <dbReference type="Proteomes" id="UP000838756"/>
    </source>
</evidence>
<evidence type="ECO:0000313" key="1">
    <source>
        <dbReference type="EMBL" id="CAH2243196.1"/>
    </source>
</evidence>
<name>A0A8S4RWM7_9NEOP</name>
<keyword evidence="2" id="KW-1185">Reference proteome</keyword>
<dbReference type="EMBL" id="CAKXAJ010025721">
    <property type="protein sequence ID" value="CAH2243196.1"/>
    <property type="molecule type" value="Genomic_DNA"/>
</dbReference>
<dbReference type="AlphaFoldDB" id="A0A8S4RWM7"/>
<comment type="caution">
    <text evidence="1">The sequence shown here is derived from an EMBL/GenBank/DDBJ whole genome shotgun (WGS) entry which is preliminary data.</text>
</comment>
<reference evidence="1" key="1">
    <citation type="submission" date="2022-03" db="EMBL/GenBank/DDBJ databases">
        <authorList>
            <person name="Lindestad O."/>
        </authorList>
    </citation>
    <scope>NUCLEOTIDE SEQUENCE</scope>
</reference>
<proteinExistence type="predicted"/>
<dbReference type="Proteomes" id="UP000838756">
    <property type="component" value="Unassembled WGS sequence"/>
</dbReference>
<organism evidence="1 2">
    <name type="scientific">Pararge aegeria aegeria</name>
    <dbReference type="NCBI Taxonomy" id="348720"/>
    <lineage>
        <taxon>Eukaryota</taxon>
        <taxon>Metazoa</taxon>
        <taxon>Ecdysozoa</taxon>
        <taxon>Arthropoda</taxon>
        <taxon>Hexapoda</taxon>
        <taxon>Insecta</taxon>
        <taxon>Pterygota</taxon>
        <taxon>Neoptera</taxon>
        <taxon>Endopterygota</taxon>
        <taxon>Lepidoptera</taxon>
        <taxon>Glossata</taxon>
        <taxon>Ditrysia</taxon>
        <taxon>Papilionoidea</taxon>
        <taxon>Nymphalidae</taxon>
        <taxon>Satyrinae</taxon>
        <taxon>Satyrini</taxon>
        <taxon>Parargina</taxon>
        <taxon>Pararge</taxon>
    </lineage>
</organism>
<accession>A0A8S4RWM7</accession>
<protein>
    <submittedName>
        <fullName evidence="1">Jg3983 protein</fullName>
    </submittedName>
</protein>
<gene>
    <name evidence="1" type="primary">jg3983</name>
    <name evidence="1" type="ORF">PAEG_LOCUS19378</name>
</gene>